<name>A0A5C3F624_9BASI</name>
<keyword evidence="3" id="KW-1185">Reference proteome</keyword>
<feature type="chain" id="PRO_5022888881" description="Secreted protein" evidence="1">
    <location>
        <begin position="25"/>
        <end position="140"/>
    </location>
</feature>
<sequence>MKFFTPLVFSALFACSAVPGPVEAQQGKTVRSRHYSTYGTFSIQLFGQYKSFRFDDDDNDRNNAWSLAVRQGNGWHNILQGFGTGSTAYATDKPQLVAAWNDLNSNNLNPSKYKIILQINTAGQDARFVDLPLDRALTPA</sequence>
<keyword evidence="1" id="KW-0732">Signal</keyword>
<dbReference type="EMBL" id="OOIP01000011">
    <property type="protein sequence ID" value="SPO38671.1"/>
    <property type="molecule type" value="Genomic_DNA"/>
</dbReference>
<organism evidence="2 3">
    <name type="scientific">Pseudozyma flocculosa</name>
    <dbReference type="NCBI Taxonomy" id="84751"/>
    <lineage>
        <taxon>Eukaryota</taxon>
        <taxon>Fungi</taxon>
        <taxon>Dikarya</taxon>
        <taxon>Basidiomycota</taxon>
        <taxon>Ustilaginomycotina</taxon>
        <taxon>Ustilaginomycetes</taxon>
        <taxon>Ustilaginales</taxon>
        <taxon>Ustilaginaceae</taxon>
        <taxon>Pseudozyma</taxon>
    </lineage>
</organism>
<evidence type="ECO:0000256" key="1">
    <source>
        <dbReference type="SAM" id="SignalP"/>
    </source>
</evidence>
<feature type="signal peptide" evidence="1">
    <location>
        <begin position="1"/>
        <end position="24"/>
    </location>
</feature>
<dbReference type="PROSITE" id="PS51257">
    <property type="entry name" value="PROKAR_LIPOPROTEIN"/>
    <property type="match status" value="1"/>
</dbReference>
<protein>
    <recommendedName>
        <fullName evidence="4">Secreted protein</fullName>
    </recommendedName>
</protein>
<evidence type="ECO:0000313" key="3">
    <source>
        <dbReference type="Proteomes" id="UP000323386"/>
    </source>
</evidence>
<gene>
    <name evidence="2" type="ORF">PSFLO_04150</name>
</gene>
<reference evidence="2 3" key="1">
    <citation type="submission" date="2018-03" db="EMBL/GenBank/DDBJ databases">
        <authorList>
            <person name="Guldener U."/>
        </authorList>
    </citation>
    <scope>NUCLEOTIDE SEQUENCE [LARGE SCALE GENOMIC DNA]</scope>
    <source>
        <strain evidence="2 3">DAOM196992</strain>
    </source>
</reference>
<dbReference type="Proteomes" id="UP000323386">
    <property type="component" value="Unassembled WGS sequence"/>
</dbReference>
<evidence type="ECO:0000313" key="2">
    <source>
        <dbReference type="EMBL" id="SPO38671.1"/>
    </source>
</evidence>
<proteinExistence type="predicted"/>
<dbReference type="AlphaFoldDB" id="A0A5C3F624"/>
<evidence type="ECO:0008006" key="4">
    <source>
        <dbReference type="Google" id="ProtNLM"/>
    </source>
</evidence>
<accession>A0A5C3F624</accession>